<dbReference type="Proteomes" id="UP000002754">
    <property type="component" value="Unassembled WGS sequence"/>
</dbReference>
<evidence type="ECO:0008006" key="5">
    <source>
        <dbReference type="Google" id="ProtNLM"/>
    </source>
</evidence>
<dbReference type="EMBL" id="ALPT02000118">
    <property type="protein sequence ID" value="KGA95642.1"/>
    <property type="molecule type" value="Genomic_DNA"/>
</dbReference>
<evidence type="ECO:0000313" key="4">
    <source>
        <dbReference type="Proteomes" id="UP000002754"/>
    </source>
</evidence>
<comment type="caution">
    <text evidence="3">The sequence shown here is derived from an EMBL/GenBank/DDBJ whole genome shotgun (WGS) entry which is preliminary data.</text>
</comment>
<sequence length="172" mass="19574">MKNIKLLFAVGFLAALLMACSSNDEVTQPEETEPEKEEIVEKVEETQEDEVAEGSSESAEDEAIMDELTRKYYENEHFVNLFETINESAFSDIEVDYEFSDGFGTVEEVEKDGNQVLLHSFTIERLEGDGALLVISSIERFFEEKENGTVFQLLESNSNMDVFDNETKEKIN</sequence>
<evidence type="ECO:0000256" key="2">
    <source>
        <dbReference type="SAM" id="SignalP"/>
    </source>
</evidence>
<feature type="compositionally biased region" description="Acidic residues" evidence="1">
    <location>
        <begin position="27"/>
        <end position="36"/>
    </location>
</feature>
<proteinExistence type="predicted"/>
<accession>A0A094YQ92</accession>
<feature type="region of interest" description="Disordered" evidence="1">
    <location>
        <begin position="23"/>
        <end position="62"/>
    </location>
</feature>
<protein>
    <recommendedName>
        <fullName evidence="5">Lipoprotein</fullName>
    </recommendedName>
</protein>
<keyword evidence="4" id="KW-1185">Reference proteome</keyword>
<organism evidence="3 4">
    <name type="scientific">Alkalihalobacillus alcalophilus ATCC 27647 = CGMCC 1.3604</name>
    <dbReference type="NCBI Taxonomy" id="1218173"/>
    <lineage>
        <taxon>Bacteria</taxon>
        <taxon>Bacillati</taxon>
        <taxon>Bacillota</taxon>
        <taxon>Bacilli</taxon>
        <taxon>Bacillales</taxon>
        <taxon>Bacillaceae</taxon>
        <taxon>Alkalihalobacillus</taxon>
    </lineage>
</organism>
<dbReference type="AlphaFoldDB" id="A0A094YQ92"/>
<name>A0A094YQ92_ALKAL</name>
<feature type="chain" id="PRO_5001905870" description="Lipoprotein" evidence="2">
    <location>
        <begin position="25"/>
        <end position="172"/>
    </location>
</feature>
<evidence type="ECO:0000313" key="3">
    <source>
        <dbReference type="EMBL" id="KGA95642.1"/>
    </source>
</evidence>
<reference evidence="3 4" key="1">
    <citation type="journal article" date="2014" name="Genome Announc.">
        <title>Draft Genome Sequence of Bacillus alcalophilus AV1934, a Classic Alkaliphile Isolated from Human Feces in 1934.</title>
        <authorList>
            <person name="Attie O."/>
            <person name="Jayaprakash A."/>
            <person name="Shah H."/>
            <person name="Paulsen I.T."/>
            <person name="Morino M."/>
            <person name="Takahashi Y."/>
            <person name="Narumi I."/>
            <person name="Sachidanandam R."/>
            <person name="Satoh K."/>
            <person name="Ito M."/>
            <person name="Krulwich T.A."/>
        </authorList>
    </citation>
    <scope>NUCLEOTIDE SEQUENCE [LARGE SCALE GENOMIC DNA]</scope>
    <source>
        <strain evidence="3 4">AV1934</strain>
    </source>
</reference>
<gene>
    <name evidence="3" type="ORF">BALCAV_0221170</name>
</gene>
<dbReference type="RefSeq" id="WP_003324128.1">
    <property type="nucleotide sequence ID" value="NZ_ALPT02000118.1"/>
</dbReference>
<feature type="compositionally biased region" description="Acidic residues" evidence="1">
    <location>
        <begin position="46"/>
        <end position="62"/>
    </location>
</feature>
<feature type="signal peptide" evidence="2">
    <location>
        <begin position="1"/>
        <end position="24"/>
    </location>
</feature>
<keyword evidence="2" id="KW-0732">Signal</keyword>
<evidence type="ECO:0000256" key="1">
    <source>
        <dbReference type="SAM" id="MobiDB-lite"/>
    </source>
</evidence>
<dbReference type="PROSITE" id="PS51257">
    <property type="entry name" value="PROKAR_LIPOPROTEIN"/>
    <property type="match status" value="1"/>
</dbReference>